<evidence type="ECO:0000313" key="3">
    <source>
        <dbReference type="Proteomes" id="UP000037982"/>
    </source>
</evidence>
<proteinExistence type="predicted"/>
<dbReference type="Proteomes" id="UP000037982">
    <property type="component" value="Unassembled WGS sequence"/>
</dbReference>
<dbReference type="Gene3D" id="3.40.50.720">
    <property type="entry name" value="NAD(P)-binding Rossmann-like Domain"/>
    <property type="match status" value="1"/>
</dbReference>
<gene>
    <name evidence="2" type="ORF">ADL29_10900</name>
</gene>
<dbReference type="RefSeq" id="WP_053923462.1">
    <property type="nucleotide sequence ID" value="NZ_LGKG01000079.1"/>
</dbReference>
<dbReference type="CDD" id="cd05244">
    <property type="entry name" value="BVR-B_like_SDR_a"/>
    <property type="match status" value="1"/>
</dbReference>
<protein>
    <submittedName>
        <fullName evidence="2">Epimerase</fullName>
    </submittedName>
</protein>
<dbReference type="InterPro" id="IPR036291">
    <property type="entry name" value="NAD(P)-bd_dom_sf"/>
</dbReference>
<dbReference type="Pfam" id="PF13460">
    <property type="entry name" value="NAD_binding_10"/>
    <property type="match status" value="1"/>
</dbReference>
<dbReference type="GO" id="GO:0016646">
    <property type="term" value="F:oxidoreductase activity, acting on the CH-NH group of donors, NAD or NADP as acceptor"/>
    <property type="evidence" value="ECO:0007669"/>
    <property type="project" value="TreeGrafter"/>
</dbReference>
<comment type="caution">
    <text evidence="2">The sequence shown here is derived from an EMBL/GenBank/DDBJ whole genome shotgun (WGS) entry which is preliminary data.</text>
</comment>
<keyword evidence="3" id="KW-1185">Reference proteome</keyword>
<dbReference type="PANTHER" id="PTHR43355:SF2">
    <property type="entry name" value="FLAVIN REDUCTASE (NADPH)"/>
    <property type="match status" value="1"/>
</dbReference>
<dbReference type="InterPro" id="IPR051606">
    <property type="entry name" value="Polyketide_Oxido-like"/>
</dbReference>
<dbReference type="PATRIC" id="fig|66876.3.peg.2376"/>
<dbReference type="InterPro" id="IPR016040">
    <property type="entry name" value="NAD(P)-bd_dom"/>
</dbReference>
<organism evidence="2 3">
    <name type="scientific">Streptomyces chattanoogensis</name>
    <dbReference type="NCBI Taxonomy" id="66876"/>
    <lineage>
        <taxon>Bacteria</taxon>
        <taxon>Bacillati</taxon>
        <taxon>Actinomycetota</taxon>
        <taxon>Actinomycetes</taxon>
        <taxon>Kitasatosporales</taxon>
        <taxon>Streptomycetaceae</taxon>
        <taxon>Streptomyces</taxon>
    </lineage>
</organism>
<sequence>MHIGVIGATGTIGSRVVSEALDRGHHVRAFSRNATQAQRDERRDNITWVSVDALDPKSVAGVLPGLDVLISGFQPGNAAKDFADTVRRSIADPTVYATAARALLKALESHPRTRLIVIGGAGSLEIAPGVVRADSDELLHTALDELGLPREYAAAVRGHRDALDVLRASNRLWTYFSPAEEIAPGERTGRFRVGGDQPVLDAEGRSRISVEDAAVALIDEAELPRFVQRRFTIGY</sequence>
<evidence type="ECO:0000259" key="1">
    <source>
        <dbReference type="Pfam" id="PF13460"/>
    </source>
</evidence>
<dbReference type="PANTHER" id="PTHR43355">
    <property type="entry name" value="FLAVIN REDUCTASE (NADPH)"/>
    <property type="match status" value="1"/>
</dbReference>
<accession>A0A0N0H1P1</accession>
<name>A0A0N0H1P1_9ACTN</name>
<dbReference type="AlphaFoldDB" id="A0A0N0H1P1"/>
<reference evidence="3" key="1">
    <citation type="submission" date="2015-07" db="EMBL/GenBank/DDBJ databases">
        <authorList>
            <person name="Ju K.-S."/>
            <person name="Doroghazi J.R."/>
            <person name="Metcalf W.W."/>
        </authorList>
    </citation>
    <scope>NUCLEOTIDE SEQUENCE [LARGE SCALE GENOMIC DNA]</scope>
    <source>
        <strain evidence="3">NRRL ISP-5002</strain>
    </source>
</reference>
<feature type="domain" description="NAD(P)-binding" evidence="1">
    <location>
        <begin position="7"/>
        <end position="220"/>
    </location>
</feature>
<dbReference type="EMBL" id="LGKG01000079">
    <property type="protein sequence ID" value="KPC64681.1"/>
    <property type="molecule type" value="Genomic_DNA"/>
</dbReference>
<evidence type="ECO:0000313" key="2">
    <source>
        <dbReference type="EMBL" id="KPC64681.1"/>
    </source>
</evidence>
<dbReference type="SUPFAM" id="SSF51735">
    <property type="entry name" value="NAD(P)-binding Rossmann-fold domains"/>
    <property type="match status" value="1"/>
</dbReference>